<feature type="region of interest" description="Disordered" evidence="1">
    <location>
        <begin position="175"/>
        <end position="222"/>
    </location>
</feature>
<feature type="compositionally biased region" description="Pro residues" evidence="1">
    <location>
        <begin position="182"/>
        <end position="191"/>
    </location>
</feature>
<keyword evidence="3" id="KW-1185">Reference proteome</keyword>
<organism evidence="2 3">
    <name type="scientific">Blyttiomyces helicus</name>
    <dbReference type="NCBI Taxonomy" id="388810"/>
    <lineage>
        <taxon>Eukaryota</taxon>
        <taxon>Fungi</taxon>
        <taxon>Fungi incertae sedis</taxon>
        <taxon>Chytridiomycota</taxon>
        <taxon>Chytridiomycota incertae sedis</taxon>
        <taxon>Chytridiomycetes</taxon>
        <taxon>Chytridiomycetes incertae sedis</taxon>
        <taxon>Blyttiomyces</taxon>
    </lineage>
</organism>
<dbReference type="EMBL" id="ML001919">
    <property type="protein sequence ID" value="RKO82914.1"/>
    <property type="molecule type" value="Genomic_DNA"/>
</dbReference>
<gene>
    <name evidence="2" type="ORF">BDK51DRAFT_29635</name>
</gene>
<dbReference type="AlphaFoldDB" id="A0A4P9VTQ8"/>
<accession>A0A4P9VTQ8</accession>
<feature type="non-terminal residue" evidence="2">
    <location>
        <position position="1"/>
    </location>
</feature>
<evidence type="ECO:0000313" key="3">
    <source>
        <dbReference type="Proteomes" id="UP000269721"/>
    </source>
</evidence>
<dbReference type="Proteomes" id="UP000269721">
    <property type="component" value="Unassembled WGS sequence"/>
</dbReference>
<sequence>CTALVGTLNQLTKPETFHGTRVHIRALNNVSEMCPVAAQLATRLSVLLANAERYRPTAFRGHAPPSPLLELGTQGTWGPIFAPDRPLAAIASPRCFPPSPLDAADAALLHASRSFVEPRGGAEPAGDGGGAAAAAGPPLPPPDPDTAAPALLDDVDPVGGGPAGDILDWEILFTLPGGTPAAAPPPGPPLTSAPLETVYTPQPGPPLTSTPLEKGLYPGPLT</sequence>
<evidence type="ECO:0000256" key="1">
    <source>
        <dbReference type="SAM" id="MobiDB-lite"/>
    </source>
</evidence>
<evidence type="ECO:0000313" key="2">
    <source>
        <dbReference type="EMBL" id="RKO82914.1"/>
    </source>
</evidence>
<feature type="region of interest" description="Disordered" evidence="1">
    <location>
        <begin position="117"/>
        <end position="163"/>
    </location>
</feature>
<reference evidence="3" key="1">
    <citation type="journal article" date="2018" name="Nat. Microbiol.">
        <title>Leveraging single-cell genomics to expand the fungal tree of life.</title>
        <authorList>
            <person name="Ahrendt S.R."/>
            <person name="Quandt C.A."/>
            <person name="Ciobanu D."/>
            <person name="Clum A."/>
            <person name="Salamov A."/>
            <person name="Andreopoulos B."/>
            <person name="Cheng J.F."/>
            <person name="Woyke T."/>
            <person name="Pelin A."/>
            <person name="Henrissat B."/>
            <person name="Reynolds N.K."/>
            <person name="Benny G.L."/>
            <person name="Smith M.E."/>
            <person name="James T.Y."/>
            <person name="Grigoriev I.V."/>
        </authorList>
    </citation>
    <scope>NUCLEOTIDE SEQUENCE [LARGE SCALE GENOMIC DNA]</scope>
</reference>
<name>A0A4P9VTQ8_9FUNG</name>
<proteinExistence type="predicted"/>
<protein>
    <submittedName>
        <fullName evidence="2">Uncharacterized protein</fullName>
    </submittedName>
</protein>